<protein>
    <submittedName>
        <fullName evidence="2">MBL fold metallo-hydrolase</fullName>
    </submittedName>
</protein>
<evidence type="ECO:0000259" key="1">
    <source>
        <dbReference type="Pfam" id="PF00753"/>
    </source>
</evidence>
<dbReference type="InterPro" id="IPR052159">
    <property type="entry name" value="Competence_DNA_uptake"/>
</dbReference>
<dbReference type="RefSeq" id="WP_135461817.1">
    <property type="nucleotide sequence ID" value="NZ_SRLC01000001.1"/>
</dbReference>
<dbReference type="OrthoDB" id="9761531at2"/>
<dbReference type="InterPro" id="IPR001279">
    <property type="entry name" value="Metallo-B-lactamas"/>
</dbReference>
<dbReference type="Gene3D" id="3.60.15.10">
    <property type="entry name" value="Ribonuclease Z/Hydroxyacylglutathione hydrolase-like"/>
    <property type="match status" value="2"/>
</dbReference>
<keyword evidence="3" id="KW-1185">Reference proteome</keyword>
<dbReference type="Pfam" id="PF00753">
    <property type="entry name" value="Lactamase_B"/>
    <property type="match status" value="1"/>
</dbReference>
<proteinExistence type="predicted"/>
<name>A0A4Z0Q4C7_9BACT</name>
<dbReference type="Proteomes" id="UP000297549">
    <property type="component" value="Unassembled WGS sequence"/>
</dbReference>
<dbReference type="SUPFAM" id="SSF56281">
    <property type="entry name" value="Metallo-hydrolase/oxidoreductase"/>
    <property type="match status" value="1"/>
</dbReference>
<organism evidence="2 3">
    <name type="scientific">Hymenobacter aquaticus</name>
    <dbReference type="NCBI Taxonomy" id="1867101"/>
    <lineage>
        <taxon>Bacteria</taxon>
        <taxon>Pseudomonadati</taxon>
        <taxon>Bacteroidota</taxon>
        <taxon>Cytophagia</taxon>
        <taxon>Cytophagales</taxon>
        <taxon>Hymenobacteraceae</taxon>
        <taxon>Hymenobacter</taxon>
    </lineage>
</organism>
<dbReference type="PANTHER" id="PTHR30619:SF1">
    <property type="entry name" value="RECOMBINATION PROTEIN 2"/>
    <property type="match status" value="1"/>
</dbReference>
<dbReference type="GO" id="GO:0016787">
    <property type="term" value="F:hydrolase activity"/>
    <property type="evidence" value="ECO:0007669"/>
    <property type="project" value="UniProtKB-KW"/>
</dbReference>
<keyword evidence="2" id="KW-0378">Hydrolase</keyword>
<dbReference type="AlphaFoldDB" id="A0A4Z0Q4C7"/>
<gene>
    <name evidence="2" type="ORF">E5K00_03730</name>
</gene>
<accession>A0A4Z0Q4C7</accession>
<dbReference type="InterPro" id="IPR036866">
    <property type="entry name" value="RibonucZ/Hydroxyglut_hydro"/>
</dbReference>
<reference evidence="2 3" key="1">
    <citation type="submission" date="2019-04" db="EMBL/GenBank/DDBJ databases">
        <authorList>
            <person name="Feng G."/>
            <person name="Zhang J."/>
            <person name="Zhu H."/>
        </authorList>
    </citation>
    <scope>NUCLEOTIDE SEQUENCE [LARGE SCALE GENOMIC DNA]</scope>
    <source>
        <strain evidence="2 3">JCM 31653</strain>
    </source>
</reference>
<dbReference type="EMBL" id="SRLC01000001">
    <property type="protein sequence ID" value="TGE24336.1"/>
    <property type="molecule type" value="Genomic_DNA"/>
</dbReference>
<evidence type="ECO:0000313" key="2">
    <source>
        <dbReference type="EMBL" id="TGE24336.1"/>
    </source>
</evidence>
<sequence>MAWELAIHTFDVGQGESALLVARDPAVAPVAYKTMLIDGGIAAQGALVAGCIDAILPANVPVDHILVTHYDVDHSGGIMSLLAADNFFQICDTIARIAIAEANMGINRPQQIAAGAAGTCAALIGAYALPGSDDSMYAISAGMSARAHVVPTTTDADAALWGMQEAESVVGNLPANPWLIPHTSTKKRREVARRTGVFIADTLVNPAIVGAAAIRVAVRQFVFAQLGTLVKEKNCNFSTGGRFSTTHMIDTGNASMPNKYDSYVNGQLLLSSQNITAPNVNRQRTTAALGDEILWNSGPNAAVPVANAPMVFVVAVNKYMWRGDPNRMPIALAEENNSDSYGLVVRFNKFFFYTGGDLPTSGEELIAQAVMTNGLPIPGTANQFALPHCIAAFKCGHHGATTCTSDVFLNGQVAPLPVRQGIRPRAALISCGHPGTNYYHPDQPLINRLQACGSLDYCFLTGFQVDPATLQGPKIHVPASLVPAVLQYPGPVGNKMYVSGNAAAQYGHISLSINEDESASNSPAYPLGPGDAALRQFHITYWEEDTHGGFLTVHIPF</sequence>
<comment type="caution">
    <text evidence="2">The sequence shown here is derived from an EMBL/GenBank/DDBJ whole genome shotgun (WGS) entry which is preliminary data.</text>
</comment>
<feature type="domain" description="Metallo-beta-lactamase" evidence="1">
    <location>
        <begin position="33"/>
        <end position="84"/>
    </location>
</feature>
<dbReference type="PANTHER" id="PTHR30619">
    <property type="entry name" value="DNA INTERNALIZATION/COMPETENCE PROTEIN COMEC/REC2"/>
    <property type="match status" value="1"/>
</dbReference>
<evidence type="ECO:0000313" key="3">
    <source>
        <dbReference type="Proteomes" id="UP000297549"/>
    </source>
</evidence>